<dbReference type="Proteomes" id="UP001362999">
    <property type="component" value="Unassembled WGS sequence"/>
</dbReference>
<dbReference type="AlphaFoldDB" id="A0AAW0BQ78"/>
<organism evidence="1 2">
    <name type="scientific">Favolaschia claudopus</name>
    <dbReference type="NCBI Taxonomy" id="2862362"/>
    <lineage>
        <taxon>Eukaryota</taxon>
        <taxon>Fungi</taxon>
        <taxon>Dikarya</taxon>
        <taxon>Basidiomycota</taxon>
        <taxon>Agaricomycotina</taxon>
        <taxon>Agaricomycetes</taxon>
        <taxon>Agaricomycetidae</taxon>
        <taxon>Agaricales</taxon>
        <taxon>Marasmiineae</taxon>
        <taxon>Mycenaceae</taxon>
        <taxon>Favolaschia</taxon>
    </lineage>
</organism>
<comment type="caution">
    <text evidence="1">The sequence shown here is derived from an EMBL/GenBank/DDBJ whole genome shotgun (WGS) entry which is preliminary data.</text>
</comment>
<gene>
    <name evidence="1" type="ORF">R3P38DRAFT_2775654</name>
</gene>
<proteinExistence type="predicted"/>
<evidence type="ECO:0000313" key="1">
    <source>
        <dbReference type="EMBL" id="KAK7029063.1"/>
    </source>
</evidence>
<protein>
    <submittedName>
        <fullName evidence="1">Uncharacterized protein</fullName>
    </submittedName>
</protein>
<reference evidence="1 2" key="1">
    <citation type="journal article" date="2024" name="J Genomics">
        <title>Draft genome sequencing and assembly of Favolaschia claudopus CIRM-BRFM 2984 isolated from oak limbs.</title>
        <authorList>
            <person name="Navarro D."/>
            <person name="Drula E."/>
            <person name="Chaduli D."/>
            <person name="Cazenave R."/>
            <person name="Ahrendt S."/>
            <person name="Wang J."/>
            <person name="Lipzen A."/>
            <person name="Daum C."/>
            <person name="Barry K."/>
            <person name="Grigoriev I.V."/>
            <person name="Favel A."/>
            <person name="Rosso M.N."/>
            <person name="Martin F."/>
        </authorList>
    </citation>
    <scope>NUCLEOTIDE SEQUENCE [LARGE SCALE GENOMIC DNA]</scope>
    <source>
        <strain evidence="1 2">CIRM-BRFM 2984</strain>
    </source>
</reference>
<evidence type="ECO:0000313" key="2">
    <source>
        <dbReference type="Proteomes" id="UP001362999"/>
    </source>
</evidence>
<keyword evidence="2" id="KW-1185">Reference proteome</keyword>
<sequence>MQSFSASSGSSSSFFYDQSWSDAITTSPVYGQPWGDSPSNWHRTHGPSLEDLHLRLLSLETTLMMWDLQFGLLQAGRKLQTLRISKFSALTGHAAKLVVEIRQSRYYPGVKEDEGGSMR</sequence>
<name>A0AAW0BQ78_9AGAR</name>
<accession>A0AAW0BQ78</accession>
<dbReference type="EMBL" id="JAWWNJ010000027">
    <property type="protein sequence ID" value="KAK7029063.1"/>
    <property type="molecule type" value="Genomic_DNA"/>
</dbReference>